<dbReference type="AlphaFoldDB" id="A0A1G6MW31"/>
<evidence type="ECO:0000313" key="2">
    <source>
        <dbReference type="EMBL" id="SDC59641.1"/>
    </source>
</evidence>
<keyword evidence="3" id="KW-1185">Reference proteome</keyword>
<dbReference type="RefSeq" id="WP_090776422.1">
    <property type="nucleotide sequence ID" value="NZ_FMYM01000011.1"/>
</dbReference>
<organism evidence="2 3">
    <name type="scientific">Shouchella lonarensis</name>
    <dbReference type="NCBI Taxonomy" id="1464122"/>
    <lineage>
        <taxon>Bacteria</taxon>
        <taxon>Bacillati</taxon>
        <taxon>Bacillota</taxon>
        <taxon>Bacilli</taxon>
        <taxon>Bacillales</taxon>
        <taxon>Bacillaceae</taxon>
        <taxon>Shouchella</taxon>
    </lineage>
</organism>
<evidence type="ECO:0000256" key="1">
    <source>
        <dbReference type="SAM" id="SignalP"/>
    </source>
</evidence>
<accession>A0A1G6MW31</accession>
<dbReference type="Proteomes" id="UP000242662">
    <property type="component" value="Unassembled WGS sequence"/>
</dbReference>
<reference evidence="3" key="1">
    <citation type="submission" date="2016-09" db="EMBL/GenBank/DDBJ databases">
        <authorList>
            <person name="Varghese N."/>
            <person name="Submissions S."/>
        </authorList>
    </citation>
    <scope>NUCLEOTIDE SEQUENCE [LARGE SCALE GENOMIC DNA]</scope>
    <source>
        <strain evidence="3">25nlg</strain>
    </source>
</reference>
<protein>
    <submittedName>
        <fullName evidence="2">Uncharacterized protein</fullName>
    </submittedName>
</protein>
<evidence type="ECO:0000313" key="3">
    <source>
        <dbReference type="Proteomes" id="UP000242662"/>
    </source>
</evidence>
<name>A0A1G6MW31_9BACI</name>
<keyword evidence="1" id="KW-0732">Signal</keyword>
<gene>
    <name evidence="2" type="ORF">SAMN05421737_11110</name>
</gene>
<dbReference type="EMBL" id="FMYM01000011">
    <property type="protein sequence ID" value="SDC59641.1"/>
    <property type="molecule type" value="Genomic_DNA"/>
</dbReference>
<dbReference type="STRING" id="1464122.SAMN05421737_11110"/>
<sequence>MKHFSLKKLSLKCAVVAVGSALLLGTPSGSQAAGTSVQSAQEVSTKEVKPTATLEEIKAMWRSDVKRYVNRTGGTKDRDKRRLYRRYLSYDHVFGLESCELRDRYHGPVDYIRSPFDLLYTVPHQRDSVTERFLRQAVAHGYAHIHKQYPPEYVEKSLIKTVRRIHEYQLVR</sequence>
<feature type="signal peptide" evidence="1">
    <location>
        <begin position="1"/>
        <end position="32"/>
    </location>
</feature>
<proteinExistence type="predicted"/>
<feature type="chain" id="PRO_5017319269" evidence="1">
    <location>
        <begin position="33"/>
        <end position="172"/>
    </location>
</feature>